<proteinExistence type="predicted"/>
<gene>
    <name evidence="1" type="ORF">LTS18_007318</name>
</gene>
<evidence type="ECO:0000313" key="1">
    <source>
        <dbReference type="EMBL" id="KAK3060966.1"/>
    </source>
</evidence>
<comment type="caution">
    <text evidence="1">The sequence shown here is derived from an EMBL/GenBank/DDBJ whole genome shotgun (WGS) entry which is preliminary data.</text>
</comment>
<dbReference type="EMBL" id="JAWDJW010008166">
    <property type="protein sequence ID" value="KAK3060966.1"/>
    <property type="molecule type" value="Genomic_DNA"/>
</dbReference>
<keyword evidence="2" id="KW-1185">Reference proteome</keyword>
<evidence type="ECO:0000313" key="2">
    <source>
        <dbReference type="Proteomes" id="UP001186974"/>
    </source>
</evidence>
<accession>A0ACC3D2M8</accession>
<dbReference type="Proteomes" id="UP001186974">
    <property type="component" value="Unassembled WGS sequence"/>
</dbReference>
<name>A0ACC3D2M8_9PEZI</name>
<organism evidence="1 2">
    <name type="scientific">Coniosporium uncinatum</name>
    <dbReference type="NCBI Taxonomy" id="93489"/>
    <lineage>
        <taxon>Eukaryota</taxon>
        <taxon>Fungi</taxon>
        <taxon>Dikarya</taxon>
        <taxon>Ascomycota</taxon>
        <taxon>Pezizomycotina</taxon>
        <taxon>Dothideomycetes</taxon>
        <taxon>Dothideomycetes incertae sedis</taxon>
        <taxon>Coniosporium</taxon>
    </lineage>
</organism>
<sequence length="184" mass="20678">MVKRTSSGVRMRAADAPPLGRETFQILVDKKATPFAMHKNLVSSSSLFFKAAINGNWKESEEGILGDKFQDHRFQNAIVDALIDSVTEFKVCPTGQARDVYDSLPEGSLYRKILVDFYVWVHNKSWYVDTGDCETGPREFFFDIAKASIEAGSAAYAGDAVYPWVKDRCQYHIHPEGSPKCTQE</sequence>
<protein>
    <submittedName>
        <fullName evidence="1">Uncharacterized protein</fullName>
    </submittedName>
</protein>
<reference evidence="1" key="1">
    <citation type="submission" date="2024-09" db="EMBL/GenBank/DDBJ databases">
        <title>Black Yeasts Isolated from many extreme environments.</title>
        <authorList>
            <person name="Coleine C."/>
            <person name="Stajich J.E."/>
            <person name="Selbmann L."/>
        </authorList>
    </citation>
    <scope>NUCLEOTIDE SEQUENCE</scope>
    <source>
        <strain evidence="1">CCFEE 5737</strain>
    </source>
</reference>